<feature type="domain" description="PBP" evidence="13">
    <location>
        <begin position="34"/>
        <end position="276"/>
    </location>
</feature>
<dbReference type="Gene3D" id="3.40.190.10">
    <property type="entry name" value="Periplasmic binding protein-like II"/>
    <property type="match status" value="2"/>
</dbReference>
<reference evidence="14" key="2">
    <citation type="submission" date="2021-04" db="EMBL/GenBank/DDBJ databases">
        <authorList>
            <person name="Dong X."/>
        </authorList>
    </citation>
    <scope>NUCLEOTIDE SEQUENCE</scope>
    <source>
        <strain evidence="14">ZWT</strain>
    </source>
</reference>
<keyword evidence="15" id="KW-1185">Reference proteome</keyword>
<gene>
    <name evidence="14" type="ORF">KDK92_14260</name>
</gene>
<organism evidence="14 15">
    <name type="scientific">Oceanirhabdus seepicola</name>
    <dbReference type="NCBI Taxonomy" id="2828781"/>
    <lineage>
        <taxon>Bacteria</taxon>
        <taxon>Bacillati</taxon>
        <taxon>Bacillota</taxon>
        <taxon>Clostridia</taxon>
        <taxon>Eubacteriales</taxon>
        <taxon>Clostridiaceae</taxon>
        <taxon>Oceanirhabdus</taxon>
    </lineage>
</organism>
<feature type="chain" id="PRO_5039961638" description="Phosphate-binding protein" evidence="12">
    <location>
        <begin position="20"/>
        <end position="293"/>
    </location>
</feature>
<dbReference type="InterPro" id="IPR050811">
    <property type="entry name" value="Phosphate_ABC_transporter"/>
</dbReference>
<dbReference type="EMBL" id="JAGSOJ010000003">
    <property type="protein sequence ID" value="MCM1990891.1"/>
    <property type="molecule type" value="Genomic_DNA"/>
</dbReference>
<keyword evidence="11 12" id="KW-0449">Lipoprotein</keyword>
<dbReference type="NCBIfam" id="TIGR02136">
    <property type="entry name" value="ptsS_2"/>
    <property type="match status" value="1"/>
</dbReference>
<keyword evidence="9" id="KW-0472">Membrane</keyword>
<dbReference type="GO" id="GO:0005886">
    <property type="term" value="C:plasma membrane"/>
    <property type="evidence" value="ECO:0007669"/>
    <property type="project" value="UniProtKB-SubCell"/>
</dbReference>
<dbReference type="SUPFAM" id="SSF53850">
    <property type="entry name" value="Periplasmic binding protein-like II"/>
    <property type="match status" value="1"/>
</dbReference>
<sequence>MNKKIMKTFIGVVTAVAVAGSFVGCGSKNSNVGETTSLTSGEIMVLGSSALQPLAEVAAKDFMEKNNEAVINVQGGGSGAGIKGVLEGNADIGNSDVTAEQKLGDEEKAKELADHEVCGIGFAVVVSKDVTVESLTKEQIQDIFKGNITNWNQVGGTDKEIVLVHRKSSSGTRMSFIDKIMDGEKEDTSIGITKPESGAVREAVKVTEGSISYLALSYLSEDVREDVKPIGINGVEPSNENIIKGDYIFWSFEHMYTKGEAEGLEKAFIDYMVSEENVKNVEALGYIPMSKLK</sequence>
<dbReference type="AlphaFoldDB" id="A0A9J6P304"/>
<dbReference type="PANTHER" id="PTHR30570:SF4">
    <property type="entry name" value="PHOSPHATE-BINDING PROTEIN PSTS 1"/>
    <property type="match status" value="1"/>
</dbReference>
<feature type="signal peptide" evidence="12">
    <location>
        <begin position="1"/>
        <end position="19"/>
    </location>
</feature>
<comment type="function">
    <text evidence="1">Part of the ABC transporter complex PstSACB involved in phosphate import.</text>
</comment>
<comment type="subunit">
    <text evidence="4 12">The complex is composed of two ATP-binding proteins (PstB), two transmembrane proteins (PstC and PstA) and a solute-binding protein (PstS).</text>
</comment>
<evidence type="ECO:0000256" key="6">
    <source>
        <dbReference type="ARBA" id="ARBA00022475"/>
    </source>
</evidence>
<dbReference type="CDD" id="cd13653">
    <property type="entry name" value="PBP2_phosphate_like_1"/>
    <property type="match status" value="1"/>
</dbReference>
<evidence type="ECO:0000256" key="7">
    <source>
        <dbReference type="ARBA" id="ARBA00022592"/>
    </source>
</evidence>
<dbReference type="Proteomes" id="UP001056429">
    <property type="component" value="Unassembled WGS sequence"/>
</dbReference>
<evidence type="ECO:0000256" key="1">
    <source>
        <dbReference type="ARBA" id="ARBA00002841"/>
    </source>
</evidence>
<evidence type="ECO:0000259" key="13">
    <source>
        <dbReference type="Pfam" id="PF12849"/>
    </source>
</evidence>
<keyword evidence="10 12" id="KW-0564">Palmitate</keyword>
<name>A0A9J6P304_9CLOT</name>
<evidence type="ECO:0000256" key="5">
    <source>
        <dbReference type="ARBA" id="ARBA00022448"/>
    </source>
</evidence>
<evidence type="ECO:0000256" key="9">
    <source>
        <dbReference type="ARBA" id="ARBA00023136"/>
    </source>
</evidence>
<dbReference type="Pfam" id="PF12849">
    <property type="entry name" value="PBP_like_2"/>
    <property type="match status" value="1"/>
</dbReference>
<dbReference type="GO" id="GO:0042301">
    <property type="term" value="F:phosphate ion binding"/>
    <property type="evidence" value="ECO:0007669"/>
    <property type="project" value="UniProtKB-UniRule"/>
</dbReference>
<comment type="function">
    <text evidence="12">Involved in the system for phosphate transport across the cytoplasmic membrane.</text>
</comment>
<proteinExistence type="inferred from homology"/>
<evidence type="ECO:0000256" key="3">
    <source>
        <dbReference type="ARBA" id="ARBA00008725"/>
    </source>
</evidence>
<evidence type="ECO:0000256" key="12">
    <source>
        <dbReference type="RuleBase" id="RU367119"/>
    </source>
</evidence>
<dbReference type="GO" id="GO:0006817">
    <property type="term" value="P:phosphate ion transport"/>
    <property type="evidence" value="ECO:0007669"/>
    <property type="project" value="UniProtKB-UniRule"/>
</dbReference>
<keyword evidence="5 12" id="KW-0813">Transport</keyword>
<evidence type="ECO:0000256" key="11">
    <source>
        <dbReference type="ARBA" id="ARBA00023288"/>
    </source>
</evidence>
<evidence type="ECO:0000313" key="15">
    <source>
        <dbReference type="Proteomes" id="UP001056429"/>
    </source>
</evidence>
<accession>A0A9J6P304</accession>
<dbReference type="InterPro" id="IPR011862">
    <property type="entry name" value="Phos-bd"/>
</dbReference>
<evidence type="ECO:0000256" key="8">
    <source>
        <dbReference type="ARBA" id="ARBA00022729"/>
    </source>
</evidence>
<protein>
    <recommendedName>
        <fullName evidence="12">Phosphate-binding protein</fullName>
    </recommendedName>
</protein>
<keyword evidence="7 12" id="KW-0592">Phosphate transport</keyword>
<keyword evidence="8 12" id="KW-0732">Signal</keyword>
<evidence type="ECO:0000256" key="10">
    <source>
        <dbReference type="ARBA" id="ARBA00023139"/>
    </source>
</evidence>
<comment type="subcellular location">
    <subcellularLocation>
        <location evidence="2 12">Cell membrane</location>
        <topology evidence="2 12">Lipid-anchor</topology>
    </subcellularLocation>
</comment>
<evidence type="ECO:0000256" key="2">
    <source>
        <dbReference type="ARBA" id="ARBA00004193"/>
    </source>
</evidence>
<dbReference type="PANTHER" id="PTHR30570">
    <property type="entry name" value="PERIPLASMIC PHOSPHATE BINDING COMPONENT OF PHOSPHATE ABC TRANSPORTER"/>
    <property type="match status" value="1"/>
</dbReference>
<dbReference type="InterPro" id="IPR024370">
    <property type="entry name" value="PBP_domain"/>
</dbReference>
<evidence type="ECO:0000256" key="4">
    <source>
        <dbReference type="ARBA" id="ARBA00011529"/>
    </source>
</evidence>
<dbReference type="RefSeq" id="WP_250860003.1">
    <property type="nucleotide sequence ID" value="NZ_JAGSOJ010000003.1"/>
</dbReference>
<reference evidence="14" key="1">
    <citation type="journal article" date="2021" name="mSystems">
        <title>Bacteria and Archaea Synergistically Convert Glycine Betaine to Biogenic Methane in the Formosa Cold Seep of the South China Sea.</title>
        <authorList>
            <person name="Li L."/>
            <person name="Zhang W."/>
            <person name="Zhang S."/>
            <person name="Song L."/>
            <person name="Sun Q."/>
            <person name="Zhang H."/>
            <person name="Xiang H."/>
            <person name="Dong X."/>
        </authorList>
    </citation>
    <scope>NUCLEOTIDE SEQUENCE</scope>
    <source>
        <strain evidence="14">ZWT</strain>
    </source>
</reference>
<dbReference type="PROSITE" id="PS51257">
    <property type="entry name" value="PROKAR_LIPOPROTEIN"/>
    <property type="match status" value="1"/>
</dbReference>
<evidence type="ECO:0000313" key="14">
    <source>
        <dbReference type="EMBL" id="MCM1990891.1"/>
    </source>
</evidence>
<keyword evidence="6 12" id="KW-1003">Cell membrane</keyword>
<comment type="caution">
    <text evidence="14">The sequence shown here is derived from an EMBL/GenBank/DDBJ whole genome shotgun (WGS) entry which is preliminary data.</text>
</comment>
<comment type="similarity">
    <text evidence="3 12">Belongs to the PstS family.</text>
</comment>